<dbReference type="CDD" id="cd03364">
    <property type="entry name" value="TOPRIM_DnaG_primases"/>
    <property type="match status" value="1"/>
</dbReference>
<comment type="subunit">
    <text evidence="12">Monomer. Interacts with DnaB.</text>
</comment>
<reference evidence="15 16" key="1">
    <citation type="submission" date="2022-02" db="EMBL/GenBank/DDBJ databases">
        <authorList>
            <person name="Min J."/>
        </authorList>
    </citation>
    <scope>NUCLEOTIDE SEQUENCE [LARGE SCALE GENOMIC DNA]</scope>
    <source>
        <strain evidence="15 16">GR10-1</strain>
    </source>
</reference>
<evidence type="ECO:0000256" key="7">
    <source>
        <dbReference type="ARBA" id="ARBA00022771"/>
    </source>
</evidence>
<dbReference type="PANTHER" id="PTHR30313">
    <property type="entry name" value="DNA PRIMASE"/>
    <property type="match status" value="1"/>
</dbReference>
<name>A0ABS9SJZ4_9BACT</name>
<evidence type="ECO:0000313" key="16">
    <source>
        <dbReference type="Proteomes" id="UP001202248"/>
    </source>
</evidence>
<keyword evidence="1 12" id="KW-0240">DNA-directed RNA polymerase</keyword>
<dbReference type="SMART" id="SM00400">
    <property type="entry name" value="ZnF_CHCC"/>
    <property type="match status" value="1"/>
</dbReference>
<dbReference type="InterPro" id="IPR006171">
    <property type="entry name" value="TOPRIM_dom"/>
</dbReference>
<comment type="caution">
    <text evidence="15">The sequence shown here is derived from an EMBL/GenBank/DDBJ whole genome shotgun (WGS) entry which is preliminary data.</text>
</comment>
<keyword evidence="2 12" id="KW-0639">Primosome</keyword>
<dbReference type="Gene3D" id="3.90.580.10">
    <property type="entry name" value="Zinc finger, CHC2-type domain"/>
    <property type="match status" value="1"/>
</dbReference>
<dbReference type="InterPro" id="IPR034151">
    <property type="entry name" value="TOPRIM_DnaG_bac"/>
</dbReference>
<dbReference type="Proteomes" id="UP001202248">
    <property type="component" value="Unassembled WGS sequence"/>
</dbReference>
<keyword evidence="7 12" id="KW-0863">Zinc-finger</keyword>
<dbReference type="EMBL" id="JAKWBL010000002">
    <property type="protein sequence ID" value="MCH5598688.1"/>
    <property type="molecule type" value="Genomic_DNA"/>
</dbReference>
<feature type="zinc finger region" description="CHC2-type" evidence="12">
    <location>
        <begin position="37"/>
        <end position="61"/>
    </location>
</feature>
<evidence type="ECO:0000313" key="15">
    <source>
        <dbReference type="EMBL" id="MCH5598688.1"/>
    </source>
</evidence>
<keyword evidence="9" id="KW-0460">Magnesium</keyword>
<dbReference type="InterPro" id="IPR036977">
    <property type="entry name" value="DNA_primase_Znf_CHC2"/>
</dbReference>
<dbReference type="RefSeq" id="WP_240830368.1">
    <property type="nucleotide sequence ID" value="NZ_JAKWBL010000002.1"/>
</dbReference>
<evidence type="ECO:0000256" key="2">
    <source>
        <dbReference type="ARBA" id="ARBA00022515"/>
    </source>
</evidence>
<proteinExistence type="inferred from homology"/>
<gene>
    <name evidence="12 15" type="primary">dnaG</name>
    <name evidence="15" type="ORF">MKP09_12580</name>
</gene>
<dbReference type="Pfam" id="PF01807">
    <property type="entry name" value="Zn_ribbon_DnaG"/>
    <property type="match status" value="1"/>
</dbReference>
<dbReference type="HAMAP" id="MF_00974">
    <property type="entry name" value="DNA_primase_DnaG"/>
    <property type="match status" value="1"/>
</dbReference>
<evidence type="ECO:0000256" key="8">
    <source>
        <dbReference type="ARBA" id="ARBA00022833"/>
    </source>
</evidence>
<comment type="domain">
    <text evidence="12">Contains an N-terminal zinc-binding domain, a central core domain that contains the primase activity, and a C-terminal DnaB-binding domain.</text>
</comment>
<sequence>MISQQTIQEILSRIDIIDVVGEFVKLKKRGANYLGNCPFHNEKTPSFTVSPSKEIYKCFGCGKSGNTISFVMEHEKYNYVEALKWLANKYSVEVEETFVSPEQKEQFQTADSLFIINSFAEKFFIDQLFTTEEGRDIGLSYFKERGFREGIIEKFRLGYSPEARTAFTDEALSNQYNKELLLKSGLIAERNGNLQDNYRGRVIFPIHNNSGKVIGFGARILKTNEKAPKYINTPENELYVKSKILYGSYFARTAIDKADECLLVEGYTDVVSLHQAGIENVVASGGTSLTIDQLRLVKKYTNNLTIIYDGDSAGVKAALRGLDLALEEGLNVKLVLIPDGEDPDSYVNKVGASTFIEFIQANKKDFILFQLELSLKDVGNDPVKKSELVNKIAESISRVNKVEDFTKQQDYIKQSSTILGIDETGLNALVNKYIRDRISVQERKAVVTSAGKENAAKAEASNFDDTTFDMLFKDQLQERELARILLEYGHRHWDDKTLMAEFIFNEIDELDIEDKDVYQLVHAIKELLQSRPELFNDKYFIYHDDKALSTFVISLLNHPYEESKKWIEKAGQNTGYQRKLFQQAYDEFVRTVADGNEDELNAFKLISEDRTKDIVISAIRYLKLKKSNACCCKTSRTWSLTKILKSFASCILFTAH</sequence>
<keyword evidence="10 12" id="KW-0238">DNA-binding</keyword>
<comment type="function">
    <text evidence="12 13">RNA polymerase that catalyzes the synthesis of short RNA molecules used as primers for DNA polymerase during DNA replication.</text>
</comment>
<organism evidence="15 16">
    <name type="scientific">Niabella ginsengisoli</name>
    <dbReference type="NCBI Taxonomy" id="522298"/>
    <lineage>
        <taxon>Bacteria</taxon>
        <taxon>Pseudomonadati</taxon>
        <taxon>Bacteroidota</taxon>
        <taxon>Chitinophagia</taxon>
        <taxon>Chitinophagales</taxon>
        <taxon>Chitinophagaceae</taxon>
        <taxon>Niabella</taxon>
    </lineage>
</organism>
<keyword evidence="11 12" id="KW-0804">Transcription</keyword>
<dbReference type="InterPro" id="IPR013264">
    <property type="entry name" value="DNAG_N"/>
</dbReference>
<dbReference type="SUPFAM" id="SSF57783">
    <property type="entry name" value="Zinc beta-ribbon"/>
    <property type="match status" value="1"/>
</dbReference>
<dbReference type="PANTHER" id="PTHR30313:SF2">
    <property type="entry name" value="DNA PRIMASE"/>
    <property type="match status" value="1"/>
</dbReference>
<dbReference type="Gene3D" id="3.40.1360.10">
    <property type="match status" value="1"/>
</dbReference>
<comment type="cofactor">
    <cofactor evidence="12 13">
        <name>Zn(2+)</name>
        <dbReference type="ChEBI" id="CHEBI:29105"/>
    </cofactor>
    <text evidence="12 13">Binds 1 zinc ion per monomer.</text>
</comment>
<evidence type="ECO:0000256" key="1">
    <source>
        <dbReference type="ARBA" id="ARBA00022478"/>
    </source>
</evidence>
<dbReference type="Pfam" id="PF13155">
    <property type="entry name" value="Toprim_2"/>
    <property type="match status" value="1"/>
</dbReference>
<evidence type="ECO:0000256" key="3">
    <source>
        <dbReference type="ARBA" id="ARBA00022679"/>
    </source>
</evidence>
<keyword evidence="16" id="KW-1185">Reference proteome</keyword>
<evidence type="ECO:0000256" key="9">
    <source>
        <dbReference type="ARBA" id="ARBA00022842"/>
    </source>
</evidence>
<dbReference type="NCBIfam" id="TIGR01391">
    <property type="entry name" value="dnaG"/>
    <property type="match status" value="1"/>
</dbReference>
<dbReference type="EC" id="2.7.7.101" evidence="12"/>
<dbReference type="Gene3D" id="3.90.980.10">
    <property type="entry name" value="DNA primase, catalytic core, N-terminal domain"/>
    <property type="match status" value="1"/>
</dbReference>
<comment type="similarity">
    <text evidence="12 13">Belongs to the DnaG primase family.</text>
</comment>
<dbReference type="InterPro" id="IPR002694">
    <property type="entry name" value="Znf_CHC2"/>
</dbReference>
<evidence type="ECO:0000256" key="4">
    <source>
        <dbReference type="ARBA" id="ARBA00022695"/>
    </source>
</evidence>
<dbReference type="InterPro" id="IPR037068">
    <property type="entry name" value="DNA_primase_core_N_sf"/>
</dbReference>
<evidence type="ECO:0000256" key="11">
    <source>
        <dbReference type="ARBA" id="ARBA00023163"/>
    </source>
</evidence>
<dbReference type="SUPFAM" id="SSF56731">
    <property type="entry name" value="DNA primase core"/>
    <property type="match status" value="1"/>
</dbReference>
<dbReference type="Pfam" id="PF08275">
    <property type="entry name" value="DNAG_N"/>
    <property type="match status" value="1"/>
</dbReference>
<accession>A0ABS9SJZ4</accession>
<evidence type="ECO:0000259" key="14">
    <source>
        <dbReference type="PROSITE" id="PS50880"/>
    </source>
</evidence>
<feature type="domain" description="Toprim" evidence="14">
    <location>
        <begin position="259"/>
        <end position="340"/>
    </location>
</feature>
<dbReference type="SMART" id="SM00493">
    <property type="entry name" value="TOPRIM"/>
    <property type="match status" value="1"/>
</dbReference>
<evidence type="ECO:0000256" key="13">
    <source>
        <dbReference type="PIRNR" id="PIRNR002811"/>
    </source>
</evidence>
<dbReference type="InterPro" id="IPR050219">
    <property type="entry name" value="DnaG_primase"/>
</dbReference>
<evidence type="ECO:0000256" key="6">
    <source>
        <dbReference type="ARBA" id="ARBA00022723"/>
    </source>
</evidence>
<keyword evidence="8 12" id="KW-0862">Zinc</keyword>
<keyword evidence="4 12" id="KW-0548">Nucleotidyltransferase</keyword>
<evidence type="ECO:0000256" key="5">
    <source>
        <dbReference type="ARBA" id="ARBA00022705"/>
    </source>
</evidence>
<protein>
    <recommendedName>
        <fullName evidence="12 13">DNA primase</fullName>
        <ecNumber evidence="12">2.7.7.101</ecNumber>
    </recommendedName>
</protein>
<evidence type="ECO:0000256" key="10">
    <source>
        <dbReference type="ARBA" id="ARBA00023125"/>
    </source>
</evidence>
<keyword evidence="6 12" id="KW-0479">Metal-binding</keyword>
<keyword evidence="5 12" id="KW-0235">DNA replication</keyword>
<evidence type="ECO:0000256" key="12">
    <source>
        <dbReference type="HAMAP-Rule" id="MF_00974"/>
    </source>
</evidence>
<dbReference type="PROSITE" id="PS50880">
    <property type="entry name" value="TOPRIM"/>
    <property type="match status" value="1"/>
</dbReference>
<dbReference type="PIRSF" id="PIRSF002811">
    <property type="entry name" value="DnaG"/>
    <property type="match status" value="1"/>
</dbReference>
<dbReference type="InterPro" id="IPR030846">
    <property type="entry name" value="DnaG_bac"/>
</dbReference>
<keyword evidence="3 12" id="KW-0808">Transferase</keyword>
<dbReference type="InterPro" id="IPR006295">
    <property type="entry name" value="DNA_primase_DnaG"/>
</dbReference>
<comment type="catalytic activity">
    <reaction evidence="12">
        <text>ssDNA + n NTP = ssDNA/pppN(pN)n-1 hybrid + (n-1) diphosphate.</text>
        <dbReference type="EC" id="2.7.7.101"/>
    </reaction>
</comment>